<dbReference type="GO" id="GO:0046872">
    <property type="term" value="F:metal ion binding"/>
    <property type="evidence" value="ECO:0007669"/>
    <property type="project" value="UniProtKB-KW"/>
</dbReference>
<evidence type="ECO:0000259" key="14">
    <source>
        <dbReference type="PROSITE" id="PS50011"/>
    </source>
</evidence>
<evidence type="ECO:0000313" key="17">
    <source>
        <dbReference type="EMBL" id="CAD9399860.1"/>
    </source>
</evidence>
<evidence type="ECO:0000256" key="1">
    <source>
        <dbReference type="ARBA" id="ARBA00006352"/>
    </source>
</evidence>
<dbReference type="InterPro" id="IPR000719">
    <property type="entry name" value="Prot_kinase_dom"/>
</dbReference>
<evidence type="ECO:0000256" key="6">
    <source>
        <dbReference type="ARBA" id="ARBA00022741"/>
    </source>
</evidence>
<keyword evidence="7" id="KW-0418">Kinase</keyword>
<evidence type="ECO:0000256" key="8">
    <source>
        <dbReference type="ARBA" id="ARBA00022840"/>
    </source>
</evidence>
<dbReference type="PROSITE" id="PS00889">
    <property type="entry name" value="CNMP_BINDING_2"/>
    <property type="match status" value="2"/>
</dbReference>
<dbReference type="EMBL" id="HBGS01015869">
    <property type="protein sequence ID" value="CAD9399860.1"/>
    <property type="molecule type" value="Transcribed_RNA"/>
</dbReference>
<dbReference type="SUPFAM" id="SSF56112">
    <property type="entry name" value="Protein kinase-like (PK-like)"/>
    <property type="match status" value="1"/>
</dbReference>
<dbReference type="PROSITE" id="PS50042">
    <property type="entry name" value="CNMP_BINDING_3"/>
    <property type="match status" value="3"/>
</dbReference>
<dbReference type="InterPro" id="IPR014710">
    <property type="entry name" value="RmlC-like_jellyroll"/>
</dbReference>
<protein>
    <recommendedName>
        <fullName evidence="2">cGMP-dependent protein kinase</fullName>
        <ecNumber evidence="2">2.7.11.12</ecNumber>
    </recommendedName>
</protein>
<comment type="catalytic activity">
    <reaction evidence="10">
        <text>L-threonyl-[protein] + ATP = O-phospho-L-threonyl-[protein] + ADP + H(+)</text>
        <dbReference type="Rhea" id="RHEA:46608"/>
        <dbReference type="Rhea" id="RHEA-COMP:11060"/>
        <dbReference type="Rhea" id="RHEA-COMP:11605"/>
        <dbReference type="ChEBI" id="CHEBI:15378"/>
        <dbReference type="ChEBI" id="CHEBI:30013"/>
        <dbReference type="ChEBI" id="CHEBI:30616"/>
        <dbReference type="ChEBI" id="CHEBI:61977"/>
        <dbReference type="ChEBI" id="CHEBI:456216"/>
        <dbReference type="EC" id="2.7.11.12"/>
    </reaction>
</comment>
<dbReference type="EC" id="2.7.11.12" evidence="2"/>
<feature type="domain" description="Protein kinase" evidence="14">
    <location>
        <begin position="455"/>
        <end position="715"/>
    </location>
</feature>
<dbReference type="InterPro" id="IPR011009">
    <property type="entry name" value="Kinase-like_dom_sf"/>
</dbReference>
<evidence type="ECO:0000256" key="11">
    <source>
        <dbReference type="ARBA" id="ARBA00047462"/>
    </source>
</evidence>
<dbReference type="SMART" id="SM00100">
    <property type="entry name" value="cNMP"/>
    <property type="match status" value="3"/>
</dbReference>
<dbReference type="PROSITE" id="PS00107">
    <property type="entry name" value="PROTEIN_KINASE_ATP"/>
    <property type="match status" value="1"/>
</dbReference>
<feature type="binding site" evidence="12">
    <location>
        <position position="484"/>
    </location>
    <ligand>
        <name>ATP</name>
        <dbReference type="ChEBI" id="CHEBI:30616"/>
    </ligand>
</feature>
<keyword evidence="4" id="KW-0140">cGMP</keyword>
<dbReference type="InterPro" id="IPR000595">
    <property type="entry name" value="cNMP-bd_dom"/>
</dbReference>
<keyword evidence="6 12" id="KW-0547">Nucleotide-binding</keyword>
<dbReference type="GO" id="GO:0030553">
    <property type="term" value="F:cGMP binding"/>
    <property type="evidence" value="ECO:0007669"/>
    <property type="project" value="UniProtKB-KW"/>
</dbReference>
<dbReference type="InterPro" id="IPR018488">
    <property type="entry name" value="cNMP-bd_CS"/>
</dbReference>
<evidence type="ECO:0000256" key="2">
    <source>
        <dbReference type="ARBA" id="ARBA00012428"/>
    </source>
</evidence>
<dbReference type="InterPro" id="IPR018490">
    <property type="entry name" value="cNMP-bd_dom_sf"/>
</dbReference>
<evidence type="ECO:0000256" key="10">
    <source>
        <dbReference type="ARBA" id="ARBA00047298"/>
    </source>
</evidence>
<dbReference type="PROSITE" id="PS00888">
    <property type="entry name" value="CNMP_BINDING_1"/>
    <property type="match status" value="2"/>
</dbReference>
<gene>
    <name evidence="17" type="ORF">DSPE1174_LOCUS8325</name>
</gene>
<dbReference type="GO" id="GO:0005524">
    <property type="term" value="F:ATP binding"/>
    <property type="evidence" value="ECO:0007669"/>
    <property type="project" value="UniProtKB-UniRule"/>
</dbReference>
<dbReference type="CDD" id="cd00038">
    <property type="entry name" value="CAP_ED"/>
    <property type="match status" value="3"/>
</dbReference>
<dbReference type="FunFam" id="3.30.200.20:FF:000042">
    <property type="entry name" value="Aurora kinase A"/>
    <property type="match status" value="1"/>
</dbReference>
<dbReference type="GO" id="GO:0004692">
    <property type="term" value="F:cGMP-dependent protein kinase activity"/>
    <property type="evidence" value="ECO:0007669"/>
    <property type="project" value="UniProtKB-EC"/>
</dbReference>
<comment type="similarity">
    <text evidence="1">Belongs to the protein kinase superfamily. AGC Ser/Thr protein kinase family. cGMP subfamily.</text>
</comment>
<dbReference type="SMART" id="SM00220">
    <property type="entry name" value="S_TKc"/>
    <property type="match status" value="1"/>
</dbReference>
<evidence type="ECO:0000256" key="13">
    <source>
        <dbReference type="SAM" id="MobiDB-lite"/>
    </source>
</evidence>
<dbReference type="PANTHER" id="PTHR24353">
    <property type="entry name" value="CYCLIC NUCLEOTIDE-DEPENDENT PROTEIN KINASE"/>
    <property type="match status" value="1"/>
</dbReference>
<proteinExistence type="inferred from homology"/>
<accession>A0A7S2FKJ3</accession>
<evidence type="ECO:0000256" key="12">
    <source>
        <dbReference type="PROSITE-ProRule" id="PRU10141"/>
    </source>
</evidence>
<keyword evidence="3" id="KW-0723">Serine/threonine-protein kinase</keyword>
<dbReference type="PANTHER" id="PTHR24353:SF143">
    <property type="entry name" value="PROTEIN KINASE DOMAIN-CONTAINING PROTEIN"/>
    <property type="match status" value="1"/>
</dbReference>
<feature type="domain" description="Cyclic nucleotide-binding" evidence="15">
    <location>
        <begin position="325"/>
        <end position="424"/>
    </location>
</feature>
<keyword evidence="8 12" id="KW-0067">ATP-binding</keyword>
<comment type="catalytic activity">
    <reaction evidence="11">
        <text>L-seryl-[protein] + ATP = O-phospho-L-seryl-[protein] + ADP + H(+)</text>
        <dbReference type="Rhea" id="RHEA:17989"/>
        <dbReference type="Rhea" id="RHEA-COMP:9863"/>
        <dbReference type="Rhea" id="RHEA-COMP:11604"/>
        <dbReference type="ChEBI" id="CHEBI:15378"/>
        <dbReference type="ChEBI" id="CHEBI:29999"/>
        <dbReference type="ChEBI" id="CHEBI:30616"/>
        <dbReference type="ChEBI" id="CHEBI:83421"/>
        <dbReference type="ChEBI" id="CHEBI:456216"/>
        <dbReference type="EC" id="2.7.11.12"/>
    </reaction>
</comment>
<dbReference type="PROSITE" id="PS50011">
    <property type="entry name" value="PROTEIN_KINASE_DOM"/>
    <property type="match status" value="1"/>
</dbReference>
<dbReference type="Pfam" id="PF00027">
    <property type="entry name" value="cNMP_binding"/>
    <property type="match status" value="3"/>
</dbReference>
<feature type="domain" description="AGC-kinase C-terminal" evidence="16">
    <location>
        <begin position="716"/>
        <end position="768"/>
    </location>
</feature>
<dbReference type="PROSITE" id="PS51285">
    <property type="entry name" value="AGC_KINASE_CTER"/>
    <property type="match status" value="1"/>
</dbReference>
<evidence type="ECO:0000256" key="5">
    <source>
        <dbReference type="ARBA" id="ARBA00022679"/>
    </source>
</evidence>
<name>A0A7S2FKJ3_9STRA</name>
<evidence type="ECO:0000256" key="3">
    <source>
        <dbReference type="ARBA" id="ARBA00022527"/>
    </source>
</evidence>
<dbReference type="Pfam" id="PF00069">
    <property type="entry name" value="Pkinase"/>
    <property type="match status" value="1"/>
</dbReference>
<keyword evidence="9" id="KW-0142">cGMP-binding</keyword>
<feature type="domain" description="Cyclic nucleotide-binding" evidence="15">
    <location>
        <begin position="204"/>
        <end position="306"/>
    </location>
</feature>
<sequence length="768" mass="85200">MAALAADEIVETRTERQESADVLDGGADMTEPQRVHALRIKRQVRNVFHFFQAEDSSDAAPQPTEEKSPESIEVIKSALSRNLLLNSLTETEVDIFIKCSLSQEVPAGTTIINHGEDGDYFYIVETGLFEVFTPNASAAVCSPGPGDTFGELAILCNAPRAATVTAKENSLVWKIERDQFRNSMAAATNRHLNVARDCLKRVELLADLSESARDTAANAASVITYKAGATIITKGDTGSIFYMIAEGTVQCRDLGTEGVTLDLGVNAYFGERSLVTNDVRSATVVALTDVTLMALAREDFEKLLGPLQDQLAKDHDLKVLETTEFLSKLSPEERDHAASKFITHEFPDGANVVKQGTPCTSFFIVKEGQVQCIKNNQPTEILEVGKEFNLEAMLDVDRLCEFTVVAIGDVKCFELHRSDLAQVMSGELSNLVHSHSQRLVEQQSSRFRVLEWEDLSIKAVLGAGTFGRVKLVQSASTGDVFALKTLHKKEVVMHKQQQNVMNEKNIMIECNHPFILSLYQTYKDAYCLHMLLEYCNGGELFTVLHTRTRDGVPPASAKFYCAGVLLALGYLLRKNISYRDLKPENMLVDALGYVKIIDFGFAKTIKGSTRTVCGTPEYMAPEILLGRGYNIQVDWWAFGVLLYECLAGYSPFAGSNADDQSQIFRNITSLKYRFSKRFFDDDAVSVVKSLLVLDPKNRITAGPEGSVPLEAHPWFADIDMEKMIQKEIVAPWVPVVTDPLDTRNFDPYGVDDTIDRSYVDSGNWDAEF</sequence>
<feature type="domain" description="Cyclic nucleotide-binding" evidence="15">
    <location>
        <begin position="84"/>
        <end position="201"/>
    </location>
</feature>
<keyword evidence="5" id="KW-0808">Transferase</keyword>
<evidence type="ECO:0000256" key="4">
    <source>
        <dbReference type="ARBA" id="ARBA00022535"/>
    </source>
</evidence>
<dbReference type="GO" id="GO:0004691">
    <property type="term" value="F:cAMP-dependent protein kinase activity"/>
    <property type="evidence" value="ECO:0007669"/>
    <property type="project" value="TreeGrafter"/>
</dbReference>
<evidence type="ECO:0000259" key="16">
    <source>
        <dbReference type="PROSITE" id="PS51285"/>
    </source>
</evidence>
<evidence type="ECO:0000256" key="9">
    <source>
        <dbReference type="ARBA" id="ARBA00022992"/>
    </source>
</evidence>
<feature type="compositionally biased region" description="Basic and acidic residues" evidence="13">
    <location>
        <begin position="10"/>
        <end position="19"/>
    </location>
</feature>
<evidence type="ECO:0000256" key="7">
    <source>
        <dbReference type="ARBA" id="ARBA00022777"/>
    </source>
</evidence>
<organism evidence="17">
    <name type="scientific">Octactis speculum</name>
    <dbReference type="NCBI Taxonomy" id="3111310"/>
    <lineage>
        <taxon>Eukaryota</taxon>
        <taxon>Sar</taxon>
        <taxon>Stramenopiles</taxon>
        <taxon>Ochrophyta</taxon>
        <taxon>Dictyochophyceae</taxon>
        <taxon>Dictyochales</taxon>
        <taxon>Dictyochaceae</taxon>
        <taxon>Octactis</taxon>
    </lineage>
</organism>
<dbReference type="Gene3D" id="2.60.120.10">
    <property type="entry name" value="Jelly Rolls"/>
    <property type="match status" value="3"/>
</dbReference>
<dbReference type="Gene3D" id="3.30.200.20">
    <property type="entry name" value="Phosphorylase Kinase, domain 1"/>
    <property type="match status" value="1"/>
</dbReference>
<dbReference type="SUPFAM" id="SSF51206">
    <property type="entry name" value="cAMP-binding domain-like"/>
    <property type="match status" value="3"/>
</dbReference>
<dbReference type="InterPro" id="IPR008271">
    <property type="entry name" value="Ser/Thr_kinase_AS"/>
</dbReference>
<dbReference type="FunFam" id="1.10.510.10:FF:000571">
    <property type="entry name" value="Maternal embryonic leucine zipper kinase"/>
    <property type="match status" value="1"/>
</dbReference>
<dbReference type="AlphaFoldDB" id="A0A7S2FKJ3"/>
<dbReference type="PROSITE" id="PS00108">
    <property type="entry name" value="PROTEIN_KINASE_ST"/>
    <property type="match status" value="1"/>
</dbReference>
<dbReference type="InterPro" id="IPR000961">
    <property type="entry name" value="AGC-kinase_C"/>
</dbReference>
<evidence type="ECO:0000259" key="15">
    <source>
        <dbReference type="PROSITE" id="PS50042"/>
    </source>
</evidence>
<dbReference type="GO" id="GO:0005952">
    <property type="term" value="C:cAMP-dependent protein kinase complex"/>
    <property type="evidence" value="ECO:0007669"/>
    <property type="project" value="TreeGrafter"/>
</dbReference>
<reference evidence="17" key="1">
    <citation type="submission" date="2021-01" db="EMBL/GenBank/DDBJ databases">
        <authorList>
            <person name="Corre E."/>
            <person name="Pelletier E."/>
            <person name="Niang G."/>
            <person name="Scheremetjew M."/>
            <person name="Finn R."/>
            <person name="Kale V."/>
            <person name="Holt S."/>
            <person name="Cochrane G."/>
            <person name="Meng A."/>
            <person name="Brown T."/>
            <person name="Cohen L."/>
        </authorList>
    </citation>
    <scope>NUCLEOTIDE SEQUENCE</scope>
    <source>
        <strain evidence="17">CCMP1381</strain>
    </source>
</reference>
<dbReference type="InterPro" id="IPR017441">
    <property type="entry name" value="Protein_kinase_ATP_BS"/>
</dbReference>
<dbReference type="PRINTS" id="PR00103">
    <property type="entry name" value="CAMPKINASE"/>
</dbReference>
<dbReference type="Gene3D" id="1.10.510.10">
    <property type="entry name" value="Transferase(Phosphotransferase) domain 1"/>
    <property type="match status" value="1"/>
</dbReference>
<dbReference type="SMART" id="SM00133">
    <property type="entry name" value="S_TK_X"/>
    <property type="match status" value="1"/>
</dbReference>
<feature type="region of interest" description="Disordered" evidence="13">
    <location>
        <begin position="1"/>
        <end position="27"/>
    </location>
</feature>